<dbReference type="RefSeq" id="WP_103720355.1">
    <property type="nucleotide sequence ID" value="NZ_PQFZ01000016.1"/>
</dbReference>
<evidence type="ECO:0000313" key="8">
    <source>
        <dbReference type="EMBL" id="POR48086.1"/>
    </source>
</evidence>
<dbReference type="EMBL" id="PQFZ01000016">
    <property type="protein sequence ID" value="POR48086.1"/>
    <property type="molecule type" value="Genomic_DNA"/>
</dbReference>
<dbReference type="PANTHER" id="PTHR21666">
    <property type="entry name" value="PEPTIDASE-RELATED"/>
    <property type="match status" value="1"/>
</dbReference>
<evidence type="ECO:0000259" key="7">
    <source>
        <dbReference type="Pfam" id="PF01551"/>
    </source>
</evidence>
<dbReference type="Proteomes" id="UP000236919">
    <property type="component" value="Unassembled WGS sequence"/>
</dbReference>
<evidence type="ECO:0000256" key="1">
    <source>
        <dbReference type="ARBA" id="ARBA00001947"/>
    </source>
</evidence>
<dbReference type="SUPFAM" id="SSF51261">
    <property type="entry name" value="Duplicated hybrid motif"/>
    <property type="match status" value="1"/>
</dbReference>
<evidence type="ECO:0000256" key="6">
    <source>
        <dbReference type="ARBA" id="ARBA00023049"/>
    </source>
</evidence>
<proteinExistence type="predicted"/>
<reference evidence="8 9" key="1">
    <citation type="submission" date="2018-01" db="EMBL/GenBank/DDBJ databases">
        <title>Genomic Encyclopedia of Type Strains, Phase III (KMG-III): the genomes of soil and plant-associated and newly described type strains.</title>
        <authorList>
            <person name="Whitman W."/>
        </authorList>
    </citation>
    <scope>NUCLEOTIDE SEQUENCE [LARGE SCALE GENOMIC DNA]</scope>
    <source>
        <strain evidence="8 9">1131</strain>
    </source>
</reference>
<keyword evidence="9" id="KW-1185">Reference proteome</keyword>
<evidence type="ECO:0000256" key="5">
    <source>
        <dbReference type="ARBA" id="ARBA00022833"/>
    </source>
</evidence>
<evidence type="ECO:0000313" key="9">
    <source>
        <dbReference type="Proteomes" id="UP000236919"/>
    </source>
</evidence>
<keyword evidence="5" id="KW-0862">Zinc</keyword>
<sequence>MNFLYDDSAEPLADPFAAPAELPVSEHHSLNWRWLCACALIGLLGAALMGSSLYVSEGDHVTAQRPEKATPPHNDETAVGKAAHKGDSLVQHSFAISTTQHFRAPLTEVSAGREITKVHAFAHVSVALSPLPVANLDIPDFDPARLLAGSAREAPPQDATDPADADVSVTRRDLAALVIDPDAPGLSDAAIDEQIAEMARLSAGSPQLPPDYSNQRILSRTLRMVGESASTEADAEDARRFGSLDVRIIPENVTDVSADADNHERFGDVDIALERGQTLAAALAANGASSERVAAILAALGKRARGDLPDGQHLRVTIGPEAGERTIQRVILFDESGPQQVVALDDRGRFITVALPARGHDGTQGKAEADDEEDDGNNATLYQSAYASALKSDVPREVIDDFIGAFAAGLDLKQHAGSGDRLELVFTDDQPAPANHRELLYAALSTGGETQQIYRYASPETGELDYLDDDGVSLKKLLMRKPVQEGRISSPFGMRYHPILHYSRLHNGVDWAAPRGTPIMAAGDGTVTAAGVHSGYGNRVELEHANGYASAYNHMASIARRIKPGASVHMGEIIGYVGTTGLSTGPHVHYEVTTNGHFVDPMKVKLPSSRALQGAALAEFKEHKKQIDELRHHVDATVAVAPGGHPT</sequence>
<dbReference type="GO" id="GO:0004222">
    <property type="term" value="F:metalloendopeptidase activity"/>
    <property type="evidence" value="ECO:0007669"/>
    <property type="project" value="TreeGrafter"/>
</dbReference>
<gene>
    <name evidence="8" type="ORF">CYD53_116111</name>
</gene>
<evidence type="ECO:0000256" key="2">
    <source>
        <dbReference type="ARBA" id="ARBA00022670"/>
    </source>
</evidence>
<dbReference type="GO" id="GO:0046872">
    <property type="term" value="F:metal ion binding"/>
    <property type="evidence" value="ECO:0007669"/>
    <property type="project" value="UniProtKB-KW"/>
</dbReference>
<dbReference type="InterPro" id="IPR016047">
    <property type="entry name" value="M23ase_b-sheet_dom"/>
</dbReference>
<comment type="caution">
    <text evidence="8">The sequence shown here is derived from an EMBL/GenBank/DDBJ whole genome shotgun (WGS) entry which is preliminary data.</text>
</comment>
<dbReference type="CDD" id="cd12797">
    <property type="entry name" value="M23_peptidase"/>
    <property type="match status" value="1"/>
</dbReference>
<keyword evidence="4" id="KW-0378">Hydrolase</keyword>
<dbReference type="Gene3D" id="3.10.450.350">
    <property type="match status" value="1"/>
</dbReference>
<dbReference type="AlphaFoldDB" id="A0A2S4M038"/>
<evidence type="ECO:0000256" key="4">
    <source>
        <dbReference type="ARBA" id="ARBA00022801"/>
    </source>
</evidence>
<keyword evidence="2" id="KW-0645">Protease</keyword>
<dbReference type="Gene3D" id="2.70.70.10">
    <property type="entry name" value="Glucose Permease (Domain IIA)"/>
    <property type="match status" value="1"/>
</dbReference>
<protein>
    <submittedName>
        <fullName evidence="8">Peptidase M23-like protein</fullName>
    </submittedName>
</protein>
<organism evidence="8 9">
    <name type="scientific">Bosea psychrotolerans</name>
    <dbReference type="NCBI Taxonomy" id="1871628"/>
    <lineage>
        <taxon>Bacteria</taxon>
        <taxon>Pseudomonadati</taxon>
        <taxon>Pseudomonadota</taxon>
        <taxon>Alphaproteobacteria</taxon>
        <taxon>Hyphomicrobiales</taxon>
        <taxon>Boseaceae</taxon>
        <taxon>Bosea</taxon>
    </lineage>
</organism>
<accession>A0A2S4M038</accession>
<keyword evidence="3" id="KW-0479">Metal-binding</keyword>
<comment type="cofactor">
    <cofactor evidence="1">
        <name>Zn(2+)</name>
        <dbReference type="ChEBI" id="CHEBI:29105"/>
    </cofactor>
</comment>
<evidence type="ECO:0000256" key="3">
    <source>
        <dbReference type="ARBA" id="ARBA00022723"/>
    </source>
</evidence>
<keyword evidence="6" id="KW-0482">Metalloprotease</keyword>
<feature type="domain" description="M23ase beta-sheet core" evidence="7">
    <location>
        <begin position="505"/>
        <end position="601"/>
    </location>
</feature>
<dbReference type="InterPro" id="IPR011055">
    <property type="entry name" value="Dup_hybrid_motif"/>
</dbReference>
<dbReference type="Pfam" id="PF01551">
    <property type="entry name" value="Peptidase_M23"/>
    <property type="match status" value="1"/>
</dbReference>
<dbReference type="OrthoDB" id="9805070at2"/>
<name>A0A2S4M038_9HYPH</name>
<dbReference type="InterPro" id="IPR050570">
    <property type="entry name" value="Cell_wall_metabolism_enzyme"/>
</dbReference>
<dbReference type="GO" id="GO:0006508">
    <property type="term" value="P:proteolysis"/>
    <property type="evidence" value="ECO:0007669"/>
    <property type="project" value="UniProtKB-KW"/>
</dbReference>
<dbReference type="PANTHER" id="PTHR21666:SF288">
    <property type="entry name" value="CELL DIVISION PROTEIN YTFB"/>
    <property type="match status" value="1"/>
</dbReference>